<comment type="caution">
    <text evidence="3">The sequence shown here is derived from an EMBL/GenBank/DDBJ whole genome shotgun (WGS) entry which is preliminary data.</text>
</comment>
<keyword evidence="1" id="KW-0812">Transmembrane</keyword>
<keyword evidence="1" id="KW-1133">Transmembrane helix</keyword>
<evidence type="ECO:0008006" key="5">
    <source>
        <dbReference type="Google" id="ProtNLM"/>
    </source>
</evidence>
<feature type="transmembrane region" description="Helical" evidence="1">
    <location>
        <begin position="57"/>
        <end position="77"/>
    </location>
</feature>
<reference evidence="3" key="1">
    <citation type="submission" date="2021-02" db="EMBL/GenBank/DDBJ databases">
        <authorList>
            <person name="Nowell W R."/>
        </authorList>
    </citation>
    <scope>NUCLEOTIDE SEQUENCE</scope>
</reference>
<dbReference type="SUPFAM" id="SSF103473">
    <property type="entry name" value="MFS general substrate transporter"/>
    <property type="match status" value="1"/>
</dbReference>
<dbReference type="Gene3D" id="1.20.1250.20">
    <property type="entry name" value="MFS general substrate transporter like domains"/>
    <property type="match status" value="1"/>
</dbReference>
<dbReference type="AlphaFoldDB" id="A0A820V3C8"/>
<evidence type="ECO:0000313" key="2">
    <source>
        <dbReference type="EMBL" id="CAF3315963.1"/>
    </source>
</evidence>
<dbReference type="InterPro" id="IPR036259">
    <property type="entry name" value="MFS_trans_sf"/>
</dbReference>
<accession>A0A820V3C8</accession>
<evidence type="ECO:0000313" key="4">
    <source>
        <dbReference type="Proteomes" id="UP000663862"/>
    </source>
</evidence>
<protein>
    <recommendedName>
        <fullName evidence="5">Major facilitator superfamily (MFS) profile domain-containing protein</fullName>
    </recommendedName>
</protein>
<dbReference type="Proteomes" id="UP000663862">
    <property type="component" value="Unassembled WGS sequence"/>
</dbReference>
<sequence>MMVLESGSLAMVFNTKLIKKEDLKVYFHFIIAGLGSIGTFLEGPVIGWIVAQYGWSAMFTCMILLSIVGAIASFRAARYQRMIKLSSTSSSSSSLNQIIS</sequence>
<dbReference type="EMBL" id="CAJOBQ010001525">
    <property type="protein sequence ID" value="CAF4494785.1"/>
    <property type="molecule type" value="Genomic_DNA"/>
</dbReference>
<organism evidence="3 4">
    <name type="scientific">Rotaria socialis</name>
    <dbReference type="NCBI Taxonomy" id="392032"/>
    <lineage>
        <taxon>Eukaryota</taxon>
        <taxon>Metazoa</taxon>
        <taxon>Spiralia</taxon>
        <taxon>Gnathifera</taxon>
        <taxon>Rotifera</taxon>
        <taxon>Eurotatoria</taxon>
        <taxon>Bdelloidea</taxon>
        <taxon>Philodinida</taxon>
        <taxon>Philodinidae</taxon>
        <taxon>Rotaria</taxon>
    </lineage>
</organism>
<feature type="transmembrane region" description="Helical" evidence="1">
    <location>
        <begin position="25"/>
        <end position="51"/>
    </location>
</feature>
<proteinExistence type="predicted"/>
<name>A0A820V3C8_9BILA</name>
<evidence type="ECO:0000313" key="3">
    <source>
        <dbReference type="EMBL" id="CAF4494785.1"/>
    </source>
</evidence>
<keyword evidence="1" id="KW-0472">Membrane</keyword>
<gene>
    <name evidence="2" type="ORF">FME351_LOCUS876</name>
    <name evidence="3" type="ORF">TSG867_LOCUS20593</name>
</gene>
<dbReference type="EMBL" id="CAJNYU010000022">
    <property type="protein sequence ID" value="CAF3315963.1"/>
    <property type="molecule type" value="Genomic_DNA"/>
</dbReference>
<dbReference type="Proteomes" id="UP000663869">
    <property type="component" value="Unassembled WGS sequence"/>
</dbReference>
<evidence type="ECO:0000256" key="1">
    <source>
        <dbReference type="SAM" id="Phobius"/>
    </source>
</evidence>